<gene>
    <name evidence="2" type="ORF">GCM10009416_44190</name>
</gene>
<protein>
    <submittedName>
        <fullName evidence="2">Uncharacterized protein</fullName>
    </submittedName>
</protein>
<feature type="region of interest" description="Disordered" evidence="1">
    <location>
        <begin position="79"/>
        <end position="112"/>
    </location>
</feature>
<evidence type="ECO:0000256" key="1">
    <source>
        <dbReference type="SAM" id="MobiDB-lite"/>
    </source>
</evidence>
<name>A0ABN1G0C0_9PROT</name>
<feature type="compositionally biased region" description="Basic residues" evidence="1">
    <location>
        <begin position="103"/>
        <end position="112"/>
    </location>
</feature>
<reference evidence="2 3" key="1">
    <citation type="journal article" date="2019" name="Int. J. Syst. Evol. Microbiol.">
        <title>The Global Catalogue of Microorganisms (GCM) 10K type strain sequencing project: providing services to taxonomists for standard genome sequencing and annotation.</title>
        <authorList>
            <consortium name="The Broad Institute Genomics Platform"/>
            <consortium name="The Broad Institute Genome Sequencing Center for Infectious Disease"/>
            <person name="Wu L."/>
            <person name="Ma J."/>
        </authorList>
    </citation>
    <scope>NUCLEOTIDE SEQUENCE [LARGE SCALE GENOMIC DNA]</scope>
    <source>
        <strain evidence="2 3">JCM 9933</strain>
    </source>
</reference>
<comment type="caution">
    <text evidence="2">The sequence shown here is derived from an EMBL/GenBank/DDBJ whole genome shotgun (WGS) entry which is preliminary data.</text>
</comment>
<dbReference type="EMBL" id="BAAAFZ010000078">
    <property type="protein sequence ID" value="GAA0601503.1"/>
    <property type="molecule type" value="Genomic_DNA"/>
</dbReference>
<keyword evidence="3" id="KW-1185">Reference proteome</keyword>
<accession>A0ABN1G0C0</accession>
<dbReference type="Proteomes" id="UP001501588">
    <property type="component" value="Unassembled WGS sequence"/>
</dbReference>
<evidence type="ECO:0000313" key="3">
    <source>
        <dbReference type="Proteomes" id="UP001501588"/>
    </source>
</evidence>
<evidence type="ECO:0000313" key="2">
    <source>
        <dbReference type="EMBL" id="GAA0601503.1"/>
    </source>
</evidence>
<organism evidence="2 3">
    <name type="scientific">Craurococcus roseus</name>
    <dbReference type="NCBI Taxonomy" id="77585"/>
    <lineage>
        <taxon>Bacteria</taxon>
        <taxon>Pseudomonadati</taxon>
        <taxon>Pseudomonadota</taxon>
        <taxon>Alphaproteobacteria</taxon>
        <taxon>Acetobacterales</taxon>
        <taxon>Acetobacteraceae</taxon>
        <taxon>Craurococcus</taxon>
    </lineage>
</organism>
<proteinExistence type="predicted"/>
<sequence>MAPKPAAEAPSGVGATAVHPPSVTAAVAKPASVQETTVPARATPFAVAAGAAEGGPPPRRPSRAAFPWLISKSLLGIAKDGGARRGKPFRSAPATDRPASATLRRRVHRRHM</sequence>